<feature type="domain" description="DUF4283" evidence="2">
    <location>
        <begin position="248"/>
        <end position="291"/>
    </location>
</feature>
<gene>
    <name evidence="3" type="ORF">Slati_3413700</name>
</gene>
<dbReference type="InterPro" id="IPR040256">
    <property type="entry name" value="At4g02000-like"/>
</dbReference>
<evidence type="ECO:0000259" key="2">
    <source>
        <dbReference type="Pfam" id="PF14111"/>
    </source>
</evidence>
<name>A0AAW2UGW4_9LAMI</name>
<feature type="region of interest" description="Disordered" evidence="1">
    <location>
        <begin position="465"/>
        <end position="489"/>
    </location>
</feature>
<dbReference type="PANTHER" id="PTHR31286:SF180">
    <property type="entry name" value="OS10G0362600 PROTEIN"/>
    <property type="match status" value="1"/>
</dbReference>
<evidence type="ECO:0000256" key="1">
    <source>
        <dbReference type="SAM" id="MobiDB-lite"/>
    </source>
</evidence>
<dbReference type="EMBL" id="JACGWN010000012">
    <property type="protein sequence ID" value="KAL0415818.1"/>
    <property type="molecule type" value="Genomic_DNA"/>
</dbReference>
<accession>A0AAW2UGW4</accession>
<reference evidence="3" key="1">
    <citation type="submission" date="2020-06" db="EMBL/GenBank/DDBJ databases">
        <authorList>
            <person name="Li T."/>
            <person name="Hu X."/>
            <person name="Zhang T."/>
            <person name="Song X."/>
            <person name="Zhang H."/>
            <person name="Dai N."/>
            <person name="Sheng W."/>
            <person name="Hou X."/>
            <person name="Wei L."/>
        </authorList>
    </citation>
    <scope>NUCLEOTIDE SEQUENCE</scope>
    <source>
        <strain evidence="3">KEN1</strain>
        <tissue evidence="3">Leaf</tissue>
    </source>
</reference>
<sequence>MHRSIRPFYFKDDLPEEEEAGDEFITRVKADFKFKEFFDLASRVLDGDGKSIAALQSLRRRWRKKVENPPTVIVNSPGPSDVILLESVYDDAPGRILKSVKDRKPTPYKTEHSGAFQPRRNIFLPTNVEPSHMVVNNIDKQLVVYNPDMHTPLIMDSSAAFIEDCHRPAMPIHHAENSLNSKPLTESIQPDILIGNIKLQATRTEFVDVIAGRLSQIFEESIKVYSIGNTIQLDAYAKSVWSILKQVTATSSSFYFFQFSDIDAMESVIEGGPWLFQGQPIVLRRWEPGMSLRKQKHTQVPIWVQFKHLRIEYWTEDGLNTVASGVGYPLYTDAMTKSCLRLDYARVCIMLDYNSTLPKHLIVMNPIGRTGSVAPCKVDIEYEWLPKRCNQCKSLGHSAPTCPDLRRNIGKPVTVFVKKCESTLSVDPQDVVVEQKFAEVEVQVDTGLEKPCEDKSGIFNMVRVQTGQQSSSEDRNSQGNLLDPTPKTHLISNGKEIAISNSFALPDMESPSDIDLGMIATEHLISGPNTSNPQSVDP</sequence>
<dbReference type="AlphaFoldDB" id="A0AAW2UGW4"/>
<comment type="caution">
    <text evidence="3">The sequence shown here is derived from an EMBL/GenBank/DDBJ whole genome shotgun (WGS) entry which is preliminary data.</text>
</comment>
<dbReference type="InterPro" id="IPR025558">
    <property type="entry name" value="DUF4283"/>
</dbReference>
<dbReference type="Pfam" id="PF14111">
    <property type="entry name" value="DUF4283"/>
    <property type="match status" value="1"/>
</dbReference>
<protein>
    <recommendedName>
        <fullName evidence="2">DUF4283 domain-containing protein</fullName>
    </recommendedName>
</protein>
<dbReference type="PANTHER" id="PTHR31286">
    <property type="entry name" value="GLYCINE-RICH CELL WALL STRUCTURAL PROTEIN 1.8-LIKE"/>
    <property type="match status" value="1"/>
</dbReference>
<organism evidence="3">
    <name type="scientific">Sesamum latifolium</name>
    <dbReference type="NCBI Taxonomy" id="2727402"/>
    <lineage>
        <taxon>Eukaryota</taxon>
        <taxon>Viridiplantae</taxon>
        <taxon>Streptophyta</taxon>
        <taxon>Embryophyta</taxon>
        <taxon>Tracheophyta</taxon>
        <taxon>Spermatophyta</taxon>
        <taxon>Magnoliopsida</taxon>
        <taxon>eudicotyledons</taxon>
        <taxon>Gunneridae</taxon>
        <taxon>Pentapetalae</taxon>
        <taxon>asterids</taxon>
        <taxon>lamiids</taxon>
        <taxon>Lamiales</taxon>
        <taxon>Pedaliaceae</taxon>
        <taxon>Sesamum</taxon>
    </lineage>
</organism>
<proteinExistence type="predicted"/>
<evidence type="ECO:0000313" key="3">
    <source>
        <dbReference type="EMBL" id="KAL0415818.1"/>
    </source>
</evidence>
<reference evidence="3" key="2">
    <citation type="journal article" date="2024" name="Plant">
        <title>Genomic evolution and insights into agronomic trait innovations of Sesamum species.</title>
        <authorList>
            <person name="Miao H."/>
            <person name="Wang L."/>
            <person name="Qu L."/>
            <person name="Liu H."/>
            <person name="Sun Y."/>
            <person name="Le M."/>
            <person name="Wang Q."/>
            <person name="Wei S."/>
            <person name="Zheng Y."/>
            <person name="Lin W."/>
            <person name="Duan Y."/>
            <person name="Cao H."/>
            <person name="Xiong S."/>
            <person name="Wang X."/>
            <person name="Wei L."/>
            <person name="Li C."/>
            <person name="Ma Q."/>
            <person name="Ju M."/>
            <person name="Zhao R."/>
            <person name="Li G."/>
            <person name="Mu C."/>
            <person name="Tian Q."/>
            <person name="Mei H."/>
            <person name="Zhang T."/>
            <person name="Gao T."/>
            <person name="Zhang H."/>
        </authorList>
    </citation>
    <scope>NUCLEOTIDE SEQUENCE</scope>
    <source>
        <strain evidence="3">KEN1</strain>
    </source>
</reference>